<evidence type="ECO:0000313" key="3">
    <source>
        <dbReference type="Proteomes" id="UP000244755"/>
    </source>
</evidence>
<evidence type="ECO:0000256" key="1">
    <source>
        <dbReference type="SAM" id="Phobius"/>
    </source>
</evidence>
<keyword evidence="1" id="KW-0472">Membrane</keyword>
<dbReference type="OrthoDB" id="6016419at2"/>
<dbReference type="KEGG" id="mee:DA075_33285"/>
<protein>
    <submittedName>
        <fullName evidence="2">DUF3526 domain-containing protein</fullName>
    </submittedName>
</protein>
<keyword evidence="1" id="KW-0812">Transmembrane</keyword>
<organism evidence="2 3">
    <name type="scientific">Methylobacterium currus</name>
    <dbReference type="NCBI Taxonomy" id="2051553"/>
    <lineage>
        <taxon>Bacteria</taxon>
        <taxon>Pseudomonadati</taxon>
        <taxon>Pseudomonadota</taxon>
        <taxon>Alphaproteobacteria</taxon>
        <taxon>Hyphomicrobiales</taxon>
        <taxon>Methylobacteriaceae</taxon>
        <taxon>Methylobacterium</taxon>
    </lineage>
</organism>
<name>A0A2R4WVZ2_9HYPH</name>
<reference evidence="2 3" key="1">
    <citation type="submission" date="2018-04" db="EMBL/GenBank/DDBJ databases">
        <title>Methylobacterium sp. PR1016A genome.</title>
        <authorList>
            <person name="Park W."/>
        </authorList>
    </citation>
    <scope>NUCLEOTIDE SEQUENCE [LARGE SCALE GENOMIC DNA]</scope>
    <source>
        <strain evidence="2 3">PR1016A</strain>
    </source>
</reference>
<dbReference type="RefSeq" id="WP_099957370.1">
    <property type="nucleotide sequence ID" value="NZ_CP028844.1"/>
</dbReference>
<dbReference type="InterPro" id="IPR021913">
    <property type="entry name" value="DUF3526"/>
</dbReference>
<feature type="transmembrane region" description="Helical" evidence="1">
    <location>
        <begin position="138"/>
        <end position="157"/>
    </location>
</feature>
<accession>A0A2R4WVZ2</accession>
<dbReference type="EMBL" id="CP028844">
    <property type="protein sequence ID" value="AWB25717.1"/>
    <property type="molecule type" value="Genomic_DNA"/>
</dbReference>
<evidence type="ECO:0000313" key="2">
    <source>
        <dbReference type="EMBL" id="AWB25717.1"/>
    </source>
</evidence>
<proteinExistence type="predicted"/>
<keyword evidence="3" id="KW-1185">Reference proteome</keyword>
<dbReference type="Proteomes" id="UP000244755">
    <property type="component" value="Chromosome 2"/>
</dbReference>
<gene>
    <name evidence="2" type="ORF">DA075_33285</name>
</gene>
<dbReference type="Pfam" id="PF12040">
    <property type="entry name" value="DUF3526"/>
    <property type="match status" value="1"/>
</dbReference>
<dbReference type="AlphaFoldDB" id="A0A2R4WVZ2"/>
<sequence length="165" mass="17642">MAEADRRPGLLDAPEIKRLARDAFYDAALAPHRQVARTHAVAAADWSRHLALLSPASAFALALETAAGSDAGRHAAFLAAAADYRAILRAFFEPRILAQALHPAPVCDGCQARLYFGAYDDVPAFPVSLEPGAAERQVLLSLGSLLAGSLLLGLIAFRRFARWPV</sequence>
<keyword evidence="1" id="KW-1133">Transmembrane helix</keyword>